<proteinExistence type="predicted"/>
<reference evidence="5 6" key="1">
    <citation type="submission" date="2018-02" db="EMBL/GenBank/DDBJ databases">
        <title>Genome sequences of Apibacter spp., gut symbionts of Asian honey bees.</title>
        <authorList>
            <person name="Kwong W.K."/>
            <person name="Steele M.I."/>
            <person name="Moran N.A."/>
        </authorList>
    </citation>
    <scope>NUCLEOTIDE SEQUENCE [LARGE SCALE GENOMIC DNA]</scope>
    <source>
        <strain evidence="6">wkB301</strain>
    </source>
</reference>
<dbReference type="EMBL" id="PSZM01000036">
    <property type="protein sequence ID" value="PQL93065.1"/>
    <property type="molecule type" value="Genomic_DNA"/>
</dbReference>
<feature type="domain" description="Outer membrane protein beta-barrel" evidence="4">
    <location>
        <begin position="389"/>
        <end position="804"/>
    </location>
</feature>
<sequence length="833" mass="96655">MKFLIIVFFSFFISLFAYTQDSLVIISKIINPDIPCRKDSTNKKITLQYKQNNSYIDINTFKSNKCINYYIIPKVNGEYKFIVTTKSYETEFSTFEITEKTSDSLEINEIFLFNKAPIYYKEKEIHEVTITGERKSLVKFEANKTIYMVKDNDLLSGGSIEDAVKKLPGVIKGFGGELTVNGKSMAIYIDNSPSGLTGSDLENLLQSIPASSIEKIEIINNPGASYDANTGGGIINIITNGNALRGINGAATLNYRFNRNNKISPSININSRLNNISVQLNSGFNYREWNKTNNYEREFIYFSPHIFFYQKGKDEGYNRYYYFRPSANIKLGNKSNLLINYNYSYTYNDLFNTTNSESLNSIKSIDLSSTNKSTNKNSNHEIITQYKTQLDSLGTKFDVTAYFSHYDKIPSNKNAQNNSGINSYSINKIDLNYNNFYAKSNFEIPIKKIDLSVNLGGKYSITHSSSSGKYNLMNKSSSIFEYPEYISNLTFDYDDYQYAFYTEVNKNFKKLNITAGLRYENLKYKSHIKEYVREIDNRLDKMYPSISFLYKITPILNFTTSYRKSISLPPYTNLDPNINGYYDEFNTTTGNPYLKPDFYNNYEITFSAFNYLRLGFQYTYSNQVNLLSFETKDNSLNVNQTTQTFNGLKNYNVSLGIPIPFDLIRKGKKFFKEPLNVDKMSFLYFFNMYNYFKLDDYPYINKVKPIWIFSFYTQIFLPMDLKFSGFYLFSTNKGNYKIYTANRPFNYSNFELSKSFYNKAFKASFGVENLFNNSKIAAGIISHNLNTNSYQKDDNQIFYLKLSYNFGKLKNLKKENTIIDNDKQKNSFNIPYK</sequence>
<comment type="subcellular location">
    <subcellularLocation>
        <location evidence="1">Cell outer membrane</location>
    </subcellularLocation>
</comment>
<dbReference type="InterPro" id="IPR041700">
    <property type="entry name" value="OMP_b-brl_3"/>
</dbReference>
<evidence type="ECO:0000259" key="4">
    <source>
        <dbReference type="Pfam" id="PF14905"/>
    </source>
</evidence>
<evidence type="ECO:0000313" key="5">
    <source>
        <dbReference type="EMBL" id="PQL93065.1"/>
    </source>
</evidence>
<dbReference type="InterPro" id="IPR036942">
    <property type="entry name" value="Beta-barrel_TonB_sf"/>
</dbReference>
<evidence type="ECO:0000313" key="6">
    <source>
        <dbReference type="Proteomes" id="UP000238042"/>
    </source>
</evidence>
<evidence type="ECO:0000256" key="2">
    <source>
        <dbReference type="ARBA" id="ARBA00023136"/>
    </source>
</evidence>
<dbReference type="Gene3D" id="2.40.170.20">
    <property type="entry name" value="TonB-dependent receptor, beta-barrel domain"/>
    <property type="match status" value="1"/>
</dbReference>
<keyword evidence="2" id="KW-0472">Membrane</keyword>
<keyword evidence="6" id="KW-1185">Reference proteome</keyword>
<dbReference type="PANTHER" id="PTHR40980:SF4">
    <property type="entry name" value="TONB-DEPENDENT RECEPTOR-LIKE BETA-BARREL DOMAIN-CONTAINING PROTEIN"/>
    <property type="match status" value="1"/>
</dbReference>
<dbReference type="SUPFAM" id="SSF56935">
    <property type="entry name" value="Porins"/>
    <property type="match status" value="1"/>
</dbReference>
<evidence type="ECO:0000256" key="3">
    <source>
        <dbReference type="ARBA" id="ARBA00023237"/>
    </source>
</evidence>
<dbReference type="Proteomes" id="UP000238042">
    <property type="component" value="Unassembled WGS sequence"/>
</dbReference>
<dbReference type="InterPro" id="IPR037066">
    <property type="entry name" value="Plug_dom_sf"/>
</dbReference>
<name>A0A2S8ADM5_9FLAO</name>
<gene>
    <name evidence="5" type="ORF">C4S77_05215</name>
</gene>
<dbReference type="Pfam" id="PF14905">
    <property type="entry name" value="OMP_b-brl_3"/>
    <property type="match status" value="1"/>
</dbReference>
<protein>
    <recommendedName>
        <fullName evidence="4">Outer membrane protein beta-barrel domain-containing protein</fullName>
    </recommendedName>
</protein>
<dbReference type="OrthoDB" id="721920at2"/>
<accession>A0A2S8ADM5</accession>
<dbReference type="RefSeq" id="WP_105246582.1">
    <property type="nucleotide sequence ID" value="NZ_PSZM01000036.1"/>
</dbReference>
<keyword evidence="3" id="KW-0998">Cell outer membrane</keyword>
<evidence type="ECO:0000256" key="1">
    <source>
        <dbReference type="ARBA" id="ARBA00004442"/>
    </source>
</evidence>
<dbReference type="Gene3D" id="2.170.130.10">
    <property type="entry name" value="TonB-dependent receptor, plug domain"/>
    <property type="match status" value="1"/>
</dbReference>
<dbReference type="GO" id="GO:0009279">
    <property type="term" value="C:cell outer membrane"/>
    <property type="evidence" value="ECO:0007669"/>
    <property type="project" value="UniProtKB-SubCell"/>
</dbReference>
<dbReference type="PANTHER" id="PTHR40980">
    <property type="entry name" value="PLUG DOMAIN-CONTAINING PROTEIN"/>
    <property type="match status" value="1"/>
</dbReference>
<comment type="caution">
    <text evidence="5">The sequence shown here is derived from an EMBL/GenBank/DDBJ whole genome shotgun (WGS) entry which is preliminary data.</text>
</comment>
<organism evidence="5 6">
    <name type="scientific">Apibacter adventoris</name>
    <dbReference type="NCBI Taxonomy" id="1679466"/>
    <lineage>
        <taxon>Bacteria</taxon>
        <taxon>Pseudomonadati</taxon>
        <taxon>Bacteroidota</taxon>
        <taxon>Flavobacteriia</taxon>
        <taxon>Flavobacteriales</taxon>
        <taxon>Weeksellaceae</taxon>
        <taxon>Apibacter</taxon>
    </lineage>
</organism>
<dbReference type="AlphaFoldDB" id="A0A2S8ADM5"/>